<dbReference type="GO" id="GO:0005737">
    <property type="term" value="C:cytoplasm"/>
    <property type="evidence" value="ECO:0007669"/>
    <property type="project" value="TreeGrafter"/>
</dbReference>
<dbReference type="PANTHER" id="PTHR43557:SF2">
    <property type="entry name" value="RIESKE DOMAIN-CONTAINING PROTEIN-RELATED"/>
    <property type="match status" value="1"/>
</dbReference>
<feature type="domain" description="FAD/NAD(P)-binding" evidence="5">
    <location>
        <begin position="7"/>
        <end position="289"/>
    </location>
</feature>
<dbReference type="PANTHER" id="PTHR43557">
    <property type="entry name" value="APOPTOSIS-INDUCING FACTOR 1"/>
    <property type="match status" value="1"/>
</dbReference>
<dbReference type="Gene3D" id="3.50.50.60">
    <property type="entry name" value="FAD/NAD(P)-binding domain"/>
    <property type="match status" value="2"/>
</dbReference>
<protein>
    <submittedName>
        <fullName evidence="6">Pyridine nucleotide-disulfide oxidoreductase</fullName>
    </submittedName>
</protein>
<reference evidence="6 7" key="1">
    <citation type="submission" date="2016-01" db="EMBL/GenBank/DDBJ databases">
        <title>The new phylogeny of the genus Mycobacterium.</title>
        <authorList>
            <person name="Tarcisio F."/>
            <person name="Conor M."/>
            <person name="Antonella G."/>
            <person name="Elisabetta G."/>
            <person name="Giulia F.S."/>
            <person name="Sara T."/>
            <person name="Anna F."/>
            <person name="Clotilde B."/>
            <person name="Roberto B."/>
            <person name="Veronica D.S."/>
            <person name="Fabio R."/>
            <person name="Monica P."/>
            <person name="Olivier J."/>
            <person name="Enrico T."/>
            <person name="Nicola S."/>
        </authorList>
    </citation>
    <scope>NUCLEOTIDE SEQUENCE [LARGE SCALE GENOMIC DNA]</scope>
    <source>
        <strain evidence="6 7">DSM 45541</strain>
    </source>
</reference>
<dbReference type="PRINTS" id="PR00469">
    <property type="entry name" value="PNDRDTASEII"/>
</dbReference>
<dbReference type="GO" id="GO:0016651">
    <property type="term" value="F:oxidoreductase activity, acting on NAD(P)H"/>
    <property type="evidence" value="ECO:0007669"/>
    <property type="project" value="TreeGrafter"/>
</dbReference>
<evidence type="ECO:0000259" key="5">
    <source>
        <dbReference type="Pfam" id="PF07992"/>
    </source>
</evidence>
<dbReference type="PRINTS" id="PR00368">
    <property type="entry name" value="FADPNR"/>
</dbReference>
<proteinExistence type="predicted"/>
<accession>A0A1X1WSD0</accession>
<comment type="caution">
    <text evidence="6">The sequence shown here is derived from an EMBL/GenBank/DDBJ whole genome shotgun (WGS) entry which is preliminary data.</text>
</comment>
<keyword evidence="3" id="KW-0274">FAD</keyword>
<dbReference type="Pfam" id="PF07992">
    <property type="entry name" value="Pyr_redox_2"/>
    <property type="match status" value="1"/>
</dbReference>
<evidence type="ECO:0000256" key="4">
    <source>
        <dbReference type="ARBA" id="ARBA00023002"/>
    </source>
</evidence>
<dbReference type="InterPro" id="IPR016156">
    <property type="entry name" value="FAD/NAD-linked_Rdtase_dimer_sf"/>
</dbReference>
<dbReference type="EMBL" id="LQPC01000026">
    <property type="protein sequence ID" value="ORV89443.1"/>
    <property type="molecule type" value="Genomic_DNA"/>
</dbReference>
<evidence type="ECO:0000256" key="2">
    <source>
        <dbReference type="ARBA" id="ARBA00022630"/>
    </source>
</evidence>
<name>A0A1X1WSD0_MYCIR</name>
<dbReference type="SUPFAM" id="SSF55424">
    <property type="entry name" value="FAD/NAD-linked reductases, dimerisation (C-terminal) domain"/>
    <property type="match status" value="1"/>
</dbReference>
<keyword evidence="2" id="KW-0285">Flavoprotein</keyword>
<dbReference type="Gene3D" id="3.30.390.30">
    <property type="match status" value="1"/>
</dbReference>
<dbReference type="SUPFAM" id="SSF51905">
    <property type="entry name" value="FAD/NAD(P)-binding domain"/>
    <property type="match status" value="1"/>
</dbReference>
<gene>
    <name evidence="6" type="ORF">AWC12_08360</name>
</gene>
<sequence>MSNAGLLVIGSGPAGVAAAEAYRARQADHAVRILTADTDPPYQRPPLSKDFLRGDTDDSAMEISRPFETILKAQVDEIDVGQRVVTASGVRYEYDRLVIASGASPQPLPVPGGEKALLLRSCDDARRLREAATSATTAVVIGAGFIGCEAAASLAIRGLSVTLIAPEEFPQQKRLGRDAGMRLRRLVEATGVRFAGDARVASIGDGTVALEDGTTVAADLVLAATGVKPNATLAESAGITLQNGRIPVGPDMRTAVDGVWAAGDVAFAVNVDAGRALAVEHWGDAMDQGEVAGSTAAGDEAKWTGVPGFWTTIGDTDVKYHAWGDGYQNSRLIERDGGFTVWYESDGAVVGVLTCNADDDYEAGEELITASKPPPVEM</sequence>
<dbReference type="AlphaFoldDB" id="A0A1X1WSD0"/>
<evidence type="ECO:0000313" key="7">
    <source>
        <dbReference type="Proteomes" id="UP000193622"/>
    </source>
</evidence>
<dbReference type="RefSeq" id="WP_085173357.1">
    <property type="nucleotide sequence ID" value="NZ_LQPC01000026.1"/>
</dbReference>
<dbReference type="Proteomes" id="UP000193622">
    <property type="component" value="Unassembled WGS sequence"/>
</dbReference>
<comment type="cofactor">
    <cofactor evidence="1">
        <name>FAD</name>
        <dbReference type="ChEBI" id="CHEBI:57692"/>
    </cofactor>
</comment>
<keyword evidence="4" id="KW-0560">Oxidoreductase</keyword>
<organism evidence="6 7">
    <name type="scientific">Mycolicibacterium iranicum</name>
    <name type="common">Mycobacterium iranicum</name>
    <dbReference type="NCBI Taxonomy" id="912594"/>
    <lineage>
        <taxon>Bacteria</taxon>
        <taxon>Bacillati</taxon>
        <taxon>Actinomycetota</taxon>
        <taxon>Actinomycetes</taxon>
        <taxon>Mycobacteriales</taxon>
        <taxon>Mycobacteriaceae</taxon>
        <taxon>Mycolicibacterium</taxon>
    </lineage>
</organism>
<evidence type="ECO:0000256" key="1">
    <source>
        <dbReference type="ARBA" id="ARBA00001974"/>
    </source>
</evidence>
<evidence type="ECO:0000256" key="3">
    <source>
        <dbReference type="ARBA" id="ARBA00022827"/>
    </source>
</evidence>
<dbReference type="InterPro" id="IPR036188">
    <property type="entry name" value="FAD/NAD-bd_sf"/>
</dbReference>
<evidence type="ECO:0000313" key="6">
    <source>
        <dbReference type="EMBL" id="ORV89443.1"/>
    </source>
</evidence>
<dbReference type="InterPro" id="IPR050446">
    <property type="entry name" value="FAD-oxidoreductase/Apoptosis"/>
</dbReference>
<dbReference type="InterPro" id="IPR023753">
    <property type="entry name" value="FAD/NAD-binding_dom"/>
</dbReference>